<name>A0A822YFV3_NELNU</name>
<proteinExistence type="predicted"/>
<keyword evidence="2" id="KW-1185">Reference proteome</keyword>
<gene>
    <name evidence="1" type="ORF">HUJ06_031334</name>
</gene>
<evidence type="ECO:0000313" key="1">
    <source>
        <dbReference type="EMBL" id="DAD29866.1"/>
    </source>
</evidence>
<comment type="caution">
    <text evidence="1">The sequence shown here is derived from an EMBL/GenBank/DDBJ whole genome shotgun (WGS) entry which is preliminary data.</text>
</comment>
<dbReference type="EMBL" id="DUZY01000002">
    <property type="protein sequence ID" value="DAD29866.1"/>
    <property type="molecule type" value="Genomic_DNA"/>
</dbReference>
<sequence length="29" mass="3427">MDFRARVLEYPGMLCMLKLSFSVQGYLEE</sequence>
<protein>
    <submittedName>
        <fullName evidence="1">Uncharacterized protein</fullName>
    </submittedName>
</protein>
<evidence type="ECO:0000313" key="2">
    <source>
        <dbReference type="Proteomes" id="UP000607653"/>
    </source>
</evidence>
<organism evidence="1 2">
    <name type="scientific">Nelumbo nucifera</name>
    <name type="common">Sacred lotus</name>
    <dbReference type="NCBI Taxonomy" id="4432"/>
    <lineage>
        <taxon>Eukaryota</taxon>
        <taxon>Viridiplantae</taxon>
        <taxon>Streptophyta</taxon>
        <taxon>Embryophyta</taxon>
        <taxon>Tracheophyta</taxon>
        <taxon>Spermatophyta</taxon>
        <taxon>Magnoliopsida</taxon>
        <taxon>Proteales</taxon>
        <taxon>Nelumbonaceae</taxon>
        <taxon>Nelumbo</taxon>
    </lineage>
</organism>
<reference evidence="1 2" key="1">
    <citation type="journal article" date="2020" name="Mol. Biol. Evol.">
        <title>Distinct Expression and Methylation Patterns for Genes with Different Fates following a Single Whole-Genome Duplication in Flowering Plants.</title>
        <authorList>
            <person name="Shi T."/>
            <person name="Rahmani R.S."/>
            <person name="Gugger P.F."/>
            <person name="Wang M."/>
            <person name="Li H."/>
            <person name="Zhang Y."/>
            <person name="Li Z."/>
            <person name="Wang Q."/>
            <person name="Van de Peer Y."/>
            <person name="Marchal K."/>
            <person name="Chen J."/>
        </authorList>
    </citation>
    <scope>NUCLEOTIDE SEQUENCE [LARGE SCALE GENOMIC DNA]</scope>
    <source>
        <tissue evidence="1">Leaf</tissue>
    </source>
</reference>
<accession>A0A822YFV3</accession>
<dbReference type="AlphaFoldDB" id="A0A822YFV3"/>
<dbReference type="Proteomes" id="UP000607653">
    <property type="component" value="Unassembled WGS sequence"/>
</dbReference>